<keyword evidence="1" id="KW-0812">Transmembrane</keyword>
<organism evidence="2 3">
    <name type="scientific">Brassica carinata</name>
    <name type="common">Ethiopian mustard</name>
    <name type="synonym">Abyssinian cabbage</name>
    <dbReference type="NCBI Taxonomy" id="52824"/>
    <lineage>
        <taxon>Eukaryota</taxon>
        <taxon>Viridiplantae</taxon>
        <taxon>Streptophyta</taxon>
        <taxon>Embryophyta</taxon>
        <taxon>Tracheophyta</taxon>
        <taxon>Spermatophyta</taxon>
        <taxon>Magnoliopsida</taxon>
        <taxon>eudicotyledons</taxon>
        <taxon>Gunneridae</taxon>
        <taxon>Pentapetalae</taxon>
        <taxon>rosids</taxon>
        <taxon>malvids</taxon>
        <taxon>Brassicales</taxon>
        <taxon>Brassicaceae</taxon>
        <taxon>Brassiceae</taxon>
        <taxon>Brassica</taxon>
    </lineage>
</organism>
<evidence type="ECO:0000313" key="3">
    <source>
        <dbReference type="Proteomes" id="UP000886595"/>
    </source>
</evidence>
<evidence type="ECO:0000313" key="2">
    <source>
        <dbReference type="EMBL" id="KAG2292683.1"/>
    </source>
</evidence>
<keyword evidence="1" id="KW-1133">Transmembrane helix</keyword>
<reference evidence="2 3" key="1">
    <citation type="submission" date="2020-02" db="EMBL/GenBank/DDBJ databases">
        <authorList>
            <person name="Ma Q."/>
            <person name="Huang Y."/>
            <person name="Song X."/>
            <person name="Pei D."/>
        </authorList>
    </citation>
    <scope>NUCLEOTIDE SEQUENCE [LARGE SCALE GENOMIC DNA]</scope>
    <source>
        <strain evidence="2">Sxm20200214</strain>
        <tissue evidence="2">Leaf</tissue>
    </source>
</reference>
<protein>
    <submittedName>
        <fullName evidence="2">Uncharacterized protein</fullName>
    </submittedName>
</protein>
<comment type="caution">
    <text evidence="2">The sequence shown here is derived from an EMBL/GenBank/DDBJ whole genome shotgun (WGS) entry which is preliminary data.</text>
</comment>
<feature type="transmembrane region" description="Helical" evidence="1">
    <location>
        <begin position="63"/>
        <end position="86"/>
    </location>
</feature>
<gene>
    <name evidence="2" type="ORF">Bca52824_039352</name>
</gene>
<sequence>MTLAEICFLPVSFICGLIRYFSGWNNVSKTADFKPSGLGTGWVCVILLVIVAAIVLNENSDRIWQFLLQHGFVILSIALIFITLYLKGNFSGWNIDSKTAALTTNGLGTGLICVILVFVTVVYILLLNNPQRLLQYLGEEADWFWILVIFYCMSRHALSQN</sequence>
<keyword evidence="1" id="KW-0472">Membrane</keyword>
<dbReference type="OrthoDB" id="10341556at2759"/>
<keyword evidence="3" id="KW-1185">Reference proteome</keyword>
<dbReference type="EMBL" id="JAAMPC010000009">
    <property type="protein sequence ID" value="KAG2292683.1"/>
    <property type="molecule type" value="Genomic_DNA"/>
</dbReference>
<proteinExistence type="predicted"/>
<evidence type="ECO:0000256" key="1">
    <source>
        <dbReference type="SAM" id="Phobius"/>
    </source>
</evidence>
<dbReference type="Proteomes" id="UP000886595">
    <property type="component" value="Unassembled WGS sequence"/>
</dbReference>
<name>A0A8X7RSV4_BRACI</name>
<feature type="transmembrane region" description="Helical" evidence="1">
    <location>
        <begin position="106"/>
        <end position="126"/>
    </location>
</feature>
<dbReference type="AlphaFoldDB" id="A0A8X7RSV4"/>
<feature type="transmembrane region" description="Helical" evidence="1">
    <location>
        <begin position="36"/>
        <end position="56"/>
    </location>
</feature>
<feature type="transmembrane region" description="Helical" evidence="1">
    <location>
        <begin position="7"/>
        <end position="24"/>
    </location>
</feature>
<accession>A0A8X7RSV4</accession>